<keyword evidence="1" id="KW-1133">Transmembrane helix</keyword>
<dbReference type="EMBL" id="ABDW01000017">
    <property type="protein sequence ID" value="EDT14789.1"/>
    <property type="molecule type" value="Genomic_DNA"/>
</dbReference>
<dbReference type="AlphaFoldDB" id="B1BTY5"/>
<dbReference type="RefSeq" id="WP_003463925.1">
    <property type="nucleotide sequence ID" value="NZ_ABDW01000017.1"/>
</dbReference>
<evidence type="ECO:0000256" key="1">
    <source>
        <dbReference type="SAM" id="Phobius"/>
    </source>
</evidence>
<protein>
    <submittedName>
        <fullName evidence="2">NADH dehydrogenase subunit 2</fullName>
    </submittedName>
</protein>
<gene>
    <name evidence="2" type="ORF">AC3_0208</name>
</gene>
<accession>B1BTY5</accession>
<comment type="caution">
    <text evidence="2">The sequence shown here is derived from an EMBL/GenBank/DDBJ whole genome shotgun (WGS) entry which is preliminary data.</text>
</comment>
<dbReference type="Proteomes" id="UP000005337">
    <property type="component" value="Unassembled WGS sequence"/>
</dbReference>
<feature type="transmembrane region" description="Helical" evidence="1">
    <location>
        <begin position="49"/>
        <end position="68"/>
    </location>
</feature>
<feature type="transmembrane region" description="Helical" evidence="1">
    <location>
        <begin position="80"/>
        <end position="100"/>
    </location>
</feature>
<keyword evidence="1" id="KW-0812">Transmembrane</keyword>
<evidence type="ECO:0000313" key="3">
    <source>
        <dbReference type="Proteomes" id="UP000005337"/>
    </source>
</evidence>
<keyword evidence="1" id="KW-0472">Membrane</keyword>
<feature type="transmembrane region" description="Helical" evidence="1">
    <location>
        <begin position="6"/>
        <end position="28"/>
    </location>
</feature>
<name>B1BTY5_CLOPF</name>
<organism evidence="2 3">
    <name type="scientific">Clostridium perfringens E str. JGS1987</name>
    <dbReference type="NCBI Taxonomy" id="451755"/>
    <lineage>
        <taxon>Bacteria</taxon>
        <taxon>Bacillati</taxon>
        <taxon>Bacillota</taxon>
        <taxon>Clostridia</taxon>
        <taxon>Eubacteriales</taxon>
        <taxon>Clostridiaceae</taxon>
        <taxon>Clostridium</taxon>
    </lineage>
</organism>
<sequence>MNVYNLFFNILIYYILIYFAFIVFKIIFGNFNIKDYFFKNNLEFIVKKILSIILNLVIVTLAFFGLYYIAIVDLEFCSNIVAFILMILLIKFSIDFSFYISNNKFIKSLTEKIFNKNKKI</sequence>
<proteinExistence type="predicted"/>
<reference evidence="2 3" key="1">
    <citation type="submission" date="2007-07" db="EMBL/GenBank/DDBJ databases">
        <title>Annotation of Clostridium perfringens E str. JGS1987.</title>
        <authorList>
            <person name="Paulsen I."/>
            <person name="Sebastian Y."/>
        </authorList>
    </citation>
    <scope>NUCLEOTIDE SEQUENCE [LARGE SCALE GENOMIC DNA]</scope>
    <source>
        <strain evidence="3">E str. JGS1987</strain>
    </source>
</reference>
<evidence type="ECO:0000313" key="2">
    <source>
        <dbReference type="EMBL" id="EDT14789.1"/>
    </source>
</evidence>